<dbReference type="Gene3D" id="2.60.40.3110">
    <property type="match status" value="1"/>
</dbReference>
<dbReference type="InterPro" id="IPR043142">
    <property type="entry name" value="PapC-like_C_sf"/>
</dbReference>
<dbReference type="InterPro" id="IPR042186">
    <property type="entry name" value="FimD_plug_dom"/>
</dbReference>
<name>A0ABQ1H114_9GAMM</name>
<dbReference type="InterPro" id="IPR000015">
    <property type="entry name" value="Fimb_usher"/>
</dbReference>
<comment type="similarity">
    <text evidence="2">Belongs to the fimbrial export usher family.</text>
</comment>
<dbReference type="SUPFAM" id="SSF141729">
    <property type="entry name" value="FimD N-terminal domain-like"/>
    <property type="match status" value="1"/>
</dbReference>
<keyword evidence="7 10" id="KW-0732">Signal</keyword>
<dbReference type="Proteomes" id="UP000627464">
    <property type="component" value="Unassembled WGS sequence"/>
</dbReference>
<dbReference type="Pfam" id="PF00577">
    <property type="entry name" value="Usher"/>
    <property type="match status" value="1"/>
</dbReference>
<feature type="domain" description="PapC N-terminal" evidence="12">
    <location>
        <begin position="26"/>
        <end position="172"/>
    </location>
</feature>
<keyword evidence="4" id="KW-1134">Transmembrane beta strand</keyword>
<dbReference type="Gene3D" id="2.60.40.2070">
    <property type="match status" value="1"/>
</dbReference>
<dbReference type="InterPro" id="IPR025949">
    <property type="entry name" value="PapC-like_C"/>
</dbReference>
<dbReference type="Pfam" id="PF13954">
    <property type="entry name" value="PapC_N"/>
    <property type="match status" value="1"/>
</dbReference>
<proteinExistence type="inferred from homology"/>
<feature type="domain" description="PapC-like C-terminal" evidence="11">
    <location>
        <begin position="768"/>
        <end position="826"/>
    </location>
</feature>
<gene>
    <name evidence="13" type="ORF">GCM10011328_32260</name>
</gene>
<dbReference type="RefSeq" id="WP_188474568.1">
    <property type="nucleotide sequence ID" value="NZ_BMFZ01000009.1"/>
</dbReference>
<comment type="subcellular location">
    <subcellularLocation>
        <location evidence="1">Cell outer membrane</location>
        <topology evidence="1">Multi-pass membrane protein</topology>
    </subcellularLocation>
</comment>
<dbReference type="Pfam" id="PF13953">
    <property type="entry name" value="PapC_C"/>
    <property type="match status" value="1"/>
</dbReference>
<dbReference type="InterPro" id="IPR037224">
    <property type="entry name" value="PapC_N_sf"/>
</dbReference>
<evidence type="ECO:0000256" key="1">
    <source>
        <dbReference type="ARBA" id="ARBA00004571"/>
    </source>
</evidence>
<evidence type="ECO:0000256" key="5">
    <source>
        <dbReference type="ARBA" id="ARBA00022558"/>
    </source>
</evidence>
<evidence type="ECO:0000256" key="9">
    <source>
        <dbReference type="ARBA" id="ARBA00023237"/>
    </source>
</evidence>
<dbReference type="PANTHER" id="PTHR30451">
    <property type="entry name" value="OUTER MEMBRANE USHER PROTEIN"/>
    <property type="match status" value="1"/>
</dbReference>
<sequence>MKVKIVCALVSLNLMWSTAYAGNDLQFNPAFLNGEGSNIADLSWVNAGGELPPGEYNINIYVNNDYVFTGNIKFDVDKESTDSAVAPCLTLEQITAMGIDVKQAQNGILVLTKQCYYLKNAFPGTDIDFVQKTLTANISVPQHFMLNLPRGYVSPESWESGINSAWFNYVINGSNNTYMGESRTRQDQLFASLNSGVNLGAWRLRDFSTWTKENNDLTHVQTWLQRDIPSFRSQFYVGETYTSSQVFDSVGLRGVALSTDDNMLPASLSGYAPEVRGIARSNATVTVRQNGNVIYQTSVSPGEFVLKDLYPTSSGGDLSVTIQESDGSKTQYSVPFASVPNLVRAGQFKYSLGAGKFRPGTNQNSPAFMQTEMFWGWKYGLTFYGGAQFSQDYTGLSFGVGQNIGSLGAYSLDVIHARSVLADGDNYNGDSIRLRYSKLINNAGTRLNFYSWRFSTEGFYTLSDTAYKGMNGGSSTQVSEADGTVTTSYENVYDLRMSRKSKNQVLVLQPMEELGSLSLSWDQQTYWNTPKSTQGLQLAWNNTVRNVSVGVNLQRSTSLYDNKKDNIVSLSLSVPLGNPSLSTRVRYSATHADSTGATNSVGLSGYVPGKDNLFYSVNQRYSEQQQYGGDTALQYQGQRGNYNLGYSYSNASRNVTYGMSGGAVLHEDGLTLSQPLGNTNILVKAPGASNIAIRNHKGITTDSRGYAVIPYATPYRVNRVELDVTTAGNDVELDNAIINKIPTAGAMVRATISTRVGLKAMLVVRYKDAVLPFGTVVSLQDSKNNSSSIVGDNGSLYLSGLPMQGELQAVWGTGSGKTCKVSYQLDKRYYNAQTGLYSQEVKCH</sequence>
<keyword evidence="6" id="KW-0812">Transmembrane</keyword>
<organism evidence="13 14">
    <name type="scientific">Hafnia psychrotolerans</name>
    <dbReference type="NCBI Taxonomy" id="1477018"/>
    <lineage>
        <taxon>Bacteria</taxon>
        <taxon>Pseudomonadati</taxon>
        <taxon>Pseudomonadota</taxon>
        <taxon>Gammaproteobacteria</taxon>
        <taxon>Enterobacterales</taxon>
        <taxon>Hafniaceae</taxon>
        <taxon>Hafnia</taxon>
    </lineage>
</organism>
<dbReference type="Gene3D" id="2.60.40.2610">
    <property type="entry name" value="Outer membrane usher protein FimD, plug domain"/>
    <property type="match status" value="1"/>
</dbReference>
<feature type="chain" id="PRO_5046811489" evidence="10">
    <location>
        <begin position="22"/>
        <end position="844"/>
    </location>
</feature>
<keyword evidence="8" id="KW-0472">Membrane</keyword>
<evidence type="ECO:0000256" key="4">
    <source>
        <dbReference type="ARBA" id="ARBA00022452"/>
    </source>
</evidence>
<keyword evidence="3" id="KW-0813">Transport</keyword>
<feature type="signal peptide" evidence="10">
    <location>
        <begin position="1"/>
        <end position="21"/>
    </location>
</feature>
<dbReference type="PANTHER" id="PTHR30451:SF21">
    <property type="entry name" value="FIMBRIAL USHER DOMAIN-CONTAINING PROTEIN YDET-RELATED"/>
    <property type="match status" value="1"/>
</dbReference>
<evidence type="ECO:0000256" key="7">
    <source>
        <dbReference type="ARBA" id="ARBA00022729"/>
    </source>
</evidence>
<evidence type="ECO:0000259" key="11">
    <source>
        <dbReference type="Pfam" id="PF13953"/>
    </source>
</evidence>
<evidence type="ECO:0000256" key="2">
    <source>
        <dbReference type="ARBA" id="ARBA00008064"/>
    </source>
</evidence>
<comment type="caution">
    <text evidence="13">The sequence shown here is derived from an EMBL/GenBank/DDBJ whole genome shotgun (WGS) entry which is preliminary data.</text>
</comment>
<dbReference type="Gene3D" id="3.10.20.410">
    <property type="match status" value="1"/>
</dbReference>
<evidence type="ECO:0000259" key="12">
    <source>
        <dbReference type="Pfam" id="PF13954"/>
    </source>
</evidence>
<evidence type="ECO:0000256" key="6">
    <source>
        <dbReference type="ARBA" id="ARBA00022692"/>
    </source>
</evidence>
<keyword evidence="14" id="KW-1185">Reference proteome</keyword>
<evidence type="ECO:0000256" key="3">
    <source>
        <dbReference type="ARBA" id="ARBA00022448"/>
    </source>
</evidence>
<reference evidence="14" key="1">
    <citation type="journal article" date="2019" name="Int. J. Syst. Evol. Microbiol.">
        <title>The Global Catalogue of Microorganisms (GCM) 10K type strain sequencing project: providing services to taxonomists for standard genome sequencing and annotation.</title>
        <authorList>
            <consortium name="The Broad Institute Genomics Platform"/>
            <consortium name="The Broad Institute Genome Sequencing Center for Infectious Disease"/>
            <person name="Wu L."/>
            <person name="Ma J."/>
        </authorList>
    </citation>
    <scope>NUCLEOTIDE SEQUENCE [LARGE SCALE GENOMIC DNA]</scope>
    <source>
        <strain evidence="14">CGMCC 1.12806</strain>
    </source>
</reference>
<dbReference type="InterPro" id="IPR025885">
    <property type="entry name" value="PapC_N"/>
</dbReference>
<protein>
    <submittedName>
        <fullName evidence="13">Pilus assembly protein PapC</fullName>
    </submittedName>
</protein>
<evidence type="ECO:0000256" key="8">
    <source>
        <dbReference type="ARBA" id="ARBA00023136"/>
    </source>
</evidence>
<keyword evidence="5" id="KW-1029">Fimbrium biogenesis</keyword>
<dbReference type="EMBL" id="BMFZ01000009">
    <property type="protein sequence ID" value="GGA54214.1"/>
    <property type="molecule type" value="Genomic_DNA"/>
</dbReference>
<accession>A0ABQ1H114</accession>
<evidence type="ECO:0000313" key="13">
    <source>
        <dbReference type="EMBL" id="GGA54214.1"/>
    </source>
</evidence>
<keyword evidence="9" id="KW-0998">Cell outer membrane</keyword>
<evidence type="ECO:0000256" key="10">
    <source>
        <dbReference type="SAM" id="SignalP"/>
    </source>
</evidence>
<evidence type="ECO:0000313" key="14">
    <source>
        <dbReference type="Proteomes" id="UP000627464"/>
    </source>
</evidence>